<dbReference type="EMBL" id="SLZQ01000003">
    <property type="protein sequence ID" value="TCS38001.1"/>
    <property type="molecule type" value="Genomic_DNA"/>
</dbReference>
<evidence type="ECO:0000259" key="2">
    <source>
        <dbReference type="Pfam" id="PF09084"/>
    </source>
</evidence>
<keyword evidence="1" id="KW-0732">Signal</keyword>
<dbReference type="Proteomes" id="UP000295382">
    <property type="component" value="Unassembled WGS sequence"/>
</dbReference>
<sequence>MKRRTFIISASLSLLLGFGNVVAHAQNSADGTVRIAPLQATNLLTLARQSGQADKHLKTIGGKIDWKASMPAYAPTAEVLRGGSADIGSGSVTSFLTAAANNKDLVIFAVEKDDGKTQGIVANGASGIKSIPDLVGKKIAVNKGGTGEYLLRLALARHNISYDKVTPVYLGPTEGATAFAQGHVDAWAVWEQFFAAGQAVPGAKVIAWAGDIGSLNRIVHVTTRDFAQRNPKLLKAVYDALAVEAQAIKNDPSLIAALNIKEGMPKDVAAILRKVQPQALAPADDAFLKELDEVATFYVSQGLTPQKIDVRGLTVNVLNPQAKQ</sequence>
<dbReference type="PANTHER" id="PTHR30024:SF42">
    <property type="entry name" value="ALIPHATIC SULFONATES-BINDING PROTEIN-RELATED"/>
    <property type="match status" value="1"/>
</dbReference>
<evidence type="ECO:0000313" key="4">
    <source>
        <dbReference type="Proteomes" id="UP000295382"/>
    </source>
</evidence>
<dbReference type="OrthoDB" id="286202at2"/>
<evidence type="ECO:0000313" key="3">
    <source>
        <dbReference type="EMBL" id="TCS38001.1"/>
    </source>
</evidence>
<proteinExistence type="predicted"/>
<dbReference type="InterPro" id="IPR015168">
    <property type="entry name" value="SsuA/THI5"/>
</dbReference>
<dbReference type="Pfam" id="PF09084">
    <property type="entry name" value="NMT1"/>
    <property type="match status" value="1"/>
</dbReference>
<protein>
    <submittedName>
        <fullName evidence="3">Sulfonate transport system substrate-binding protein</fullName>
    </submittedName>
</protein>
<dbReference type="AlphaFoldDB" id="A0A4R3I039"/>
<feature type="signal peptide" evidence="1">
    <location>
        <begin position="1"/>
        <end position="25"/>
    </location>
</feature>
<dbReference type="Gene3D" id="3.40.190.10">
    <property type="entry name" value="Periplasmic binding protein-like II"/>
    <property type="match status" value="2"/>
</dbReference>
<dbReference type="PANTHER" id="PTHR30024">
    <property type="entry name" value="ALIPHATIC SULFONATES-BINDING PROTEIN-RELATED"/>
    <property type="match status" value="1"/>
</dbReference>
<name>A0A4R3I039_PAULE</name>
<comment type="caution">
    <text evidence="3">The sequence shown here is derived from an EMBL/GenBank/DDBJ whole genome shotgun (WGS) entry which is preliminary data.</text>
</comment>
<feature type="chain" id="PRO_5020858867" evidence="1">
    <location>
        <begin position="26"/>
        <end position="324"/>
    </location>
</feature>
<organism evidence="3 4">
    <name type="scientific">Paucimonas lemoignei</name>
    <name type="common">Pseudomonas lemoignei</name>
    <dbReference type="NCBI Taxonomy" id="29443"/>
    <lineage>
        <taxon>Bacteria</taxon>
        <taxon>Pseudomonadati</taxon>
        <taxon>Pseudomonadota</taxon>
        <taxon>Betaproteobacteria</taxon>
        <taxon>Burkholderiales</taxon>
        <taxon>Burkholderiaceae</taxon>
        <taxon>Paucimonas</taxon>
    </lineage>
</organism>
<dbReference type="SUPFAM" id="SSF53850">
    <property type="entry name" value="Periplasmic binding protein-like II"/>
    <property type="match status" value="1"/>
</dbReference>
<feature type="domain" description="SsuA/THI5-like" evidence="2">
    <location>
        <begin position="77"/>
        <end position="253"/>
    </location>
</feature>
<keyword evidence="4" id="KW-1185">Reference proteome</keyword>
<reference evidence="3 4" key="1">
    <citation type="submission" date="2019-03" db="EMBL/GenBank/DDBJ databases">
        <title>Genomic Encyclopedia of Type Strains, Phase IV (KMG-IV): sequencing the most valuable type-strain genomes for metagenomic binning, comparative biology and taxonomic classification.</title>
        <authorList>
            <person name="Goeker M."/>
        </authorList>
    </citation>
    <scope>NUCLEOTIDE SEQUENCE [LARGE SCALE GENOMIC DNA]</scope>
    <source>
        <strain evidence="3 4">DSM 7445</strain>
    </source>
</reference>
<evidence type="ECO:0000256" key="1">
    <source>
        <dbReference type="SAM" id="SignalP"/>
    </source>
</evidence>
<gene>
    <name evidence="3" type="ORF">EDC30_103293</name>
</gene>
<accession>A0A4R3I039</accession>
<dbReference type="RefSeq" id="WP_132258076.1">
    <property type="nucleotide sequence ID" value="NZ_SLZQ01000003.1"/>
</dbReference>